<proteinExistence type="predicted"/>
<dbReference type="OrthoDB" id="4472872at2759"/>
<dbReference type="NCBIfam" id="NF033635">
    <property type="entry name" value="SLATT_fungal"/>
    <property type="match status" value="1"/>
</dbReference>
<dbReference type="AlphaFoldDB" id="A0A3M7FUF7"/>
<dbReference type="InterPro" id="IPR041622">
    <property type="entry name" value="SLATT_fungi"/>
</dbReference>
<dbReference type="PANTHER" id="PTHR38793">
    <property type="entry name" value="SLATT_FUNGAL DOMAIN-CONTAINING PROTEIN-RELATED"/>
    <property type="match status" value="1"/>
</dbReference>
<reference evidence="5 6" key="1">
    <citation type="journal article" date="2018" name="BMC Genomics">
        <title>Genomic evidence for intraspecific hybridization in a clonal and extremely halotolerant yeast.</title>
        <authorList>
            <person name="Gostincar C."/>
            <person name="Stajich J.E."/>
            <person name="Zupancic J."/>
            <person name="Zalar P."/>
            <person name="Gunde-Cimerman N."/>
        </authorList>
    </citation>
    <scope>NUCLEOTIDE SEQUENCE [LARGE SCALE GENOMIC DNA]</scope>
    <source>
        <strain evidence="5 6">EXF-2788</strain>
    </source>
</reference>
<feature type="coiled-coil region" evidence="1">
    <location>
        <begin position="311"/>
        <end position="355"/>
    </location>
</feature>
<feature type="transmembrane region" description="Helical" evidence="3">
    <location>
        <begin position="187"/>
        <end position="208"/>
    </location>
</feature>
<dbReference type="VEuPathDB" id="FungiDB:BTJ68_11733"/>
<evidence type="ECO:0000259" key="4">
    <source>
        <dbReference type="Pfam" id="PF18142"/>
    </source>
</evidence>
<evidence type="ECO:0000256" key="3">
    <source>
        <dbReference type="SAM" id="Phobius"/>
    </source>
</evidence>
<protein>
    <recommendedName>
        <fullName evidence="4">SMODS and SLOG-associating 2TM effector domain-containing protein</fullName>
    </recommendedName>
</protein>
<evidence type="ECO:0000313" key="5">
    <source>
        <dbReference type="EMBL" id="RMY92462.1"/>
    </source>
</evidence>
<accession>A0A3M7FUF7</accession>
<gene>
    <name evidence="5" type="ORF">D0861_02434</name>
</gene>
<feature type="transmembrane region" description="Helical" evidence="3">
    <location>
        <begin position="157"/>
        <end position="181"/>
    </location>
</feature>
<sequence length="384" mass="43340">MAIYSFENYQQSRDRRSIFLSNDHRGFVLGPRPPMGSRTSKPSSDGDAEKGHVGAVDARAGHQASRPHQRTPVYDGAPVSEFAQQHGVSELEVFQTLVGIHFVRYGGGALPNRQKPPASVFKDIFLPGQAARARFRNRGLYDRTLSHDMKNRVLYGIARYIIIFLFLLQVVIAATVTALAADEGRTSNTALTALGAVNTVLAGILAWLNGQGMPTRFRRSRDKFREVVHAIENAERTFAEIDYIEWDEGTRPNPIKERDRLEKLYEEARLDMEANYPETQNGSGEQQAEARKLENKLLKNKNQKNKRDKEIAKLREKTEVLEGDSKELKELKLEKEKLRNELERIKEKGEQFGEKALDAFAGAKERLEQAGESSEDGSLDTKKE</sequence>
<dbReference type="EMBL" id="QWIR01000029">
    <property type="protein sequence ID" value="RMY92462.1"/>
    <property type="molecule type" value="Genomic_DNA"/>
</dbReference>
<keyword evidence="1" id="KW-0175">Coiled coil</keyword>
<feature type="region of interest" description="Disordered" evidence="2">
    <location>
        <begin position="363"/>
        <end position="384"/>
    </location>
</feature>
<name>A0A3M7FUF7_HORWE</name>
<feature type="region of interest" description="Disordered" evidence="2">
    <location>
        <begin position="24"/>
        <end position="51"/>
    </location>
</feature>
<evidence type="ECO:0000256" key="2">
    <source>
        <dbReference type="SAM" id="MobiDB-lite"/>
    </source>
</evidence>
<keyword evidence="3" id="KW-0472">Membrane</keyword>
<evidence type="ECO:0000313" key="6">
    <source>
        <dbReference type="Proteomes" id="UP000268823"/>
    </source>
</evidence>
<dbReference type="PANTHER" id="PTHR38793:SF3">
    <property type="entry name" value="SMODS AND SLOG-ASSOCIATING 2TM EFFECTOR DOMAIN-CONTAINING PROTEIN"/>
    <property type="match status" value="1"/>
</dbReference>
<evidence type="ECO:0000256" key="1">
    <source>
        <dbReference type="SAM" id="Coils"/>
    </source>
</evidence>
<keyword evidence="3" id="KW-0812">Transmembrane</keyword>
<feature type="domain" description="SMODS and SLOG-associating 2TM effector" evidence="4">
    <location>
        <begin position="146"/>
        <end position="269"/>
    </location>
</feature>
<comment type="caution">
    <text evidence="5">The sequence shown here is derived from an EMBL/GenBank/DDBJ whole genome shotgun (WGS) entry which is preliminary data.</text>
</comment>
<keyword evidence="3" id="KW-1133">Transmembrane helix</keyword>
<organism evidence="5 6">
    <name type="scientific">Hortaea werneckii</name>
    <name type="common">Black yeast</name>
    <name type="synonym">Cladosporium werneckii</name>
    <dbReference type="NCBI Taxonomy" id="91943"/>
    <lineage>
        <taxon>Eukaryota</taxon>
        <taxon>Fungi</taxon>
        <taxon>Dikarya</taxon>
        <taxon>Ascomycota</taxon>
        <taxon>Pezizomycotina</taxon>
        <taxon>Dothideomycetes</taxon>
        <taxon>Dothideomycetidae</taxon>
        <taxon>Mycosphaerellales</taxon>
        <taxon>Teratosphaeriaceae</taxon>
        <taxon>Hortaea</taxon>
    </lineage>
</organism>
<dbReference type="Proteomes" id="UP000268823">
    <property type="component" value="Unassembled WGS sequence"/>
</dbReference>
<dbReference type="Pfam" id="PF18142">
    <property type="entry name" value="SLATT_fungal"/>
    <property type="match status" value="1"/>
</dbReference>